<evidence type="ECO:0000313" key="1">
    <source>
        <dbReference type="EMBL" id="MDM4019471.1"/>
    </source>
</evidence>
<dbReference type="NCBIfam" id="NF047593">
    <property type="entry name" value="IS66_ISAeme5_TnpA"/>
    <property type="match status" value="1"/>
</dbReference>
<reference evidence="1 2" key="1">
    <citation type="submission" date="2023-06" db="EMBL/GenBank/DDBJ databases">
        <title>Roseiconus lacunae JC819 isolated from Gulf of Mannar region, Tamil Nadu.</title>
        <authorList>
            <person name="Pk S."/>
            <person name="Ch S."/>
            <person name="Ch V.R."/>
        </authorList>
    </citation>
    <scope>NUCLEOTIDE SEQUENCE [LARGE SCALE GENOMIC DNA]</scope>
    <source>
        <strain evidence="1 2">JC819</strain>
    </source>
</reference>
<comment type="caution">
    <text evidence="1">The sequence shown here is derived from an EMBL/GenBank/DDBJ whole genome shotgun (WGS) entry which is preliminary data.</text>
</comment>
<dbReference type="EMBL" id="JASZZN010000067">
    <property type="protein sequence ID" value="MDM4019471.1"/>
    <property type="molecule type" value="Genomic_DNA"/>
</dbReference>
<dbReference type="Proteomes" id="UP001239462">
    <property type="component" value="Unassembled WGS sequence"/>
</dbReference>
<protein>
    <recommendedName>
        <fullName evidence="3">IS66 family insertion sequence element accessory protein TnpB</fullName>
    </recommendedName>
</protein>
<keyword evidence="2" id="KW-1185">Reference proteome</keyword>
<gene>
    <name evidence="1" type="ORF">QTN89_28725</name>
</gene>
<dbReference type="RefSeq" id="WP_289167600.1">
    <property type="nucleotide sequence ID" value="NZ_JASZZN010000067.1"/>
</dbReference>
<evidence type="ECO:0000313" key="2">
    <source>
        <dbReference type="Proteomes" id="UP001239462"/>
    </source>
</evidence>
<organism evidence="1 2">
    <name type="scientific">Roseiconus lacunae</name>
    <dbReference type="NCBI Taxonomy" id="2605694"/>
    <lineage>
        <taxon>Bacteria</taxon>
        <taxon>Pseudomonadati</taxon>
        <taxon>Planctomycetota</taxon>
        <taxon>Planctomycetia</taxon>
        <taxon>Pirellulales</taxon>
        <taxon>Pirellulaceae</taxon>
        <taxon>Roseiconus</taxon>
    </lineage>
</organism>
<accession>A0ABT7PTK2</accession>
<sequence>ALQWRERLRRFEQSSLTIAKFCELEGCSTASFYQWRRRLQDRERSETPEFVPVEIDSGDLEIGVDPAILIDLPGGAIVRVPSGATAAQQRGLISAIVEATSTEADT</sequence>
<proteinExistence type="predicted"/>
<name>A0ABT7PTK2_9BACT</name>
<feature type="non-terminal residue" evidence="1">
    <location>
        <position position="1"/>
    </location>
</feature>
<evidence type="ECO:0008006" key="3">
    <source>
        <dbReference type="Google" id="ProtNLM"/>
    </source>
</evidence>